<protein>
    <submittedName>
        <fullName evidence="1">Uncharacterized protein</fullName>
    </submittedName>
</protein>
<sequence length="172" mass="18697">MEETIGTANDESGHDWDGLCTAKVARLIFANGKGGLYLTRLVKIDERFMENSFSDIKILTYTLKEIQRLIDIFFADEKCPPMFFRNDELILPENPNPVGSVVDGNVVADVRENITDAISLVIPQNGDAEAFSIGVTPVGTGGSPDAPGDGCKANVSFIGKQFQWSENNVLGI</sequence>
<dbReference type="Proteomes" id="UP000177625">
    <property type="component" value="Unassembled WGS sequence"/>
</dbReference>
<proteinExistence type="predicted"/>
<accession>A0A1E1MBK0</accession>
<gene>
    <name evidence="1" type="ORF">RSE6_06894</name>
</gene>
<keyword evidence="2" id="KW-1185">Reference proteome</keyword>
<reference evidence="2" key="1">
    <citation type="submission" date="2016-03" db="EMBL/GenBank/DDBJ databases">
        <authorList>
            <person name="Guldener U."/>
        </authorList>
    </citation>
    <scope>NUCLEOTIDE SEQUENCE [LARGE SCALE GENOMIC DNA]</scope>
</reference>
<organism evidence="1 2">
    <name type="scientific">Rhynchosporium secalis</name>
    <name type="common">Barley scald fungus</name>
    <dbReference type="NCBI Taxonomy" id="38038"/>
    <lineage>
        <taxon>Eukaryota</taxon>
        <taxon>Fungi</taxon>
        <taxon>Dikarya</taxon>
        <taxon>Ascomycota</taxon>
        <taxon>Pezizomycotina</taxon>
        <taxon>Leotiomycetes</taxon>
        <taxon>Helotiales</taxon>
        <taxon>Ploettnerulaceae</taxon>
        <taxon>Rhynchosporium</taxon>
    </lineage>
</organism>
<evidence type="ECO:0000313" key="2">
    <source>
        <dbReference type="Proteomes" id="UP000177625"/>
    </source>
</evidence>
<name>A0A1E1MBK0_RHYSE</name>
<evidence type="ECO:0000313" key="1">
    <source>
        <dbReference type="EMBL" id="CZT46467.1"/>
    </source>
</evidence>
<dbReference type="AlphaFoldDB" id="A0A1E1MBK0"/>
<dbReference type="EMBL" id="FJVC01000247">
    <property type="protein sequence ID" value="CZT46467.1"/>
    <property type="molecule type" value="Genomic_DNA"/>
</dbReference>